<dbReference type="InterPro" id="IPR046342">
    <property type="entry name" value="CBS_dom_sf"/>
</dbReference>
<feature type="domain" description="CBS" evidence="1">
    <location>
        <begin position="63"/>
        <end position="116"/>
    </location>
</feature>
<dbReference type="Pfam" id="PF00571">
    <property type="entry name" value="CBS"/>
    <property type="match status" value="2"/>
</dbReference>
<reference evidence="2" key="1">
    <citation type="submission" date="2018-05" db="EMBL/GenBank/DDBJ databases">
        <authorList>
            <person name="Lanie J.A."/>
            <person name="Ng W.-L."/>
            <person name="Kazmierczak K.M."/>
            <person name="Andrzejewski T.M."/>
            <person name="Davidsen T.M."/>
            <person name="Wayne K.J."/>
            <person name="Tettelin H."/>
            <person name="Glass J.I."/>
            <person name="Rusch D."/>
            <person name="Podicherti R."/>
            <person name="Tsui H.-C.T."/>
            <person name="Winkler M.E."/>
        </authorList>
    </citation>
    <scope>NUCLEOTIDE SEQUENCE</scope>
</reference>
<accession>A0A381VQV8</accession>
<dbReference type="PROSITE" id="PS51371">
    <property type="entry name" value="CBS"/>
    <property type="match status" value="2"/>
</dbReference>
<protein>
    <recommendedName>
        <fullName evidence="1">CBS domain-containing protein</fullName>
    </recommendedName>
</protein>
<evidence type="ECO:0000313" key="2">
    <source>
        <dbReference type="EMBL" id="SVA42679.1"/>
    </source>
</evidence>
<dbReference type="AlphaFoldDB" id="A0A381VQV8"/>
<name>A0A381VQV8_9ZZZZ</name>
<dbReference type="PANTHER" id="PTHR42745">
    <property type="match status" value="1"/>
</dbReference>
<dbReference type="SMART" id="SM00116">
    <property type="entry name" value="CBS"/>
    <property type="match status" value="2"/>
</dbReference>
<dbReference type="InterPro" id="IPR000644">
    <property type="entry name" value="CBS_dom"/>
</dbReference>
<proteinExistence type="predicted"/>
<feature type="domain" description="CBS" evidence="1">
    <location>
        <begin position="1"/>
        <end position="51"/>
    </location>
</feature>
<organism evidence="2">
    <name type="scientific">marine metagenome</name>
    <dbReference type="NCBI Taxonomy" id="408172"/>
    <lineage>
        <taxon>unclassified sequences</taxon>
        <taxon>metagenomes</taxon>
        <taxon>ecological metagenomes</taxon>
    </lineage>
</organism>
<gene>
    <name evidence="2" type="ORF">METZ01_LOCUS95533</name>
</gene>
<dbReference type="InterPro" id="IPR050986">
    <property type="entry name" value="GutQ/KpsF_isomerases"/>
</dbReference>
<dbReference type="SUPFAM" id="SSF54631">
    <property type="entry name" value="CBS-domain pair"/>
    <property type="match status" value="1"/>
</dbReference>
<sequence>MSAQTLVKEALELMSAKRLGLACVVDDDGKLIGLFTDGDLRRLLLKSQKPISALFADDIITHARTEFISVDRNMDIEEALKLLQDREIFDLPVLDENGRLEGVIHLHPALKELLVK</sequence>
<dbReference type="Gene3D" id="3.10.580.10">
    <property type="entry name" value="CBS-domain"/>
    <property type="match status" value="1"/>
</dbReference>
<dbReference type="PANTHER" id="PTHR42745:SF1">
    <property type="entry name" value="ARABINOSE 5-PHOSPHATE ISOMERASE KDSD"/>
    <property type="match status" value="1"/>
</dbReference>
<evidence type="ECO:0000259" key="1">
    <source>
        <dbReference type="PROSITE" id="PS51371"/>
    </source>
</evidence>
<dbReference type="EMBL" id="UINC01009519">
    <property type="protein sequence ID" value="SVA42679.1"/>
    <property type="molecule type" value="Genomic_DNA"/>
</dbReference>